<evidence type="ECO:0008006" key="3">
    <source>
        <dbReference type="Google" id="ProtNLM"/>
    </source>
</evidence>
<evidence type="ECO:0000313" key="1">
    <source>
        <dbReference type="EMBL" id="MFC7614939.1"/>
    </source>
</evidence>
<comment type="caution">
    <text evidence="1">The sequence shown here is derived from an EMBL/GenBank/DDBJ whole genome shotgun (WGS) entry which is preliminary data.</text>
</comment>
<gene>
    <name evidence="1" type="ORF">ACFQV2_16870</name>
</gene>
<accession>A0ABW2TP59</accession>
<sequence length="42" mass="4455">MTRLLWTCAAGVVLGLLGGYLGSRYGAMLRNVAPTTTEVRDA</sequence>
<evidence type="ECO:0000313" key="2">
    <source>
        <dbReference type="Proteomes" id="UP001596512"/>
    </source>
</evidence>
<proteinExistence type="predicted"/>
<dbReference type="Proteomes" id="UP001596512">
    <property type="component" value="Unassembled WGS sequence"/>
</dbReference>
<name>A0ABW2TP59_9PSEU</name>
<reference evidence="2" key="1">
    <citation type="journal article" date="2019" name="Int. J. Syst. Evol. Microbiol.">
        <title>The Global Catalogue of Microorganisms (GCM) 10K type strain sequencing project: providing services to taxonomists for standard genome sequencing and annotation.</title>
        <authorList>
            <consortium name="The Broad Institute Genomics Platform"/>
            <consortium name="The Broad Institute Genome Sequencing Center for Infectious Disease"/>
            <person name="Wu L."/>
            <person name="Ma J."/>
        </authorList>
    </citation>
    <scope>NUCLEOTIDE SEQUENCE [LARGE SCALE GENOMIC DNA]</scope>
    <source>
        <strain evidence="2">JCM 17695</strain>
    </source>
</reference>
<dbReference type="EMBL" id="JBHTEY010000004">
    <property type="protein sequence ID" value="MFC7614939.1"/>
    <property type="molecule type" value="Genomic_DNA"/>
</dbReference>
<protein>
    <recommendedName>
        <fullName evidence="3">YtxH-like protein</fullName>
    </recommendedName>
</protein>
<keyword evidence="2" id="KW-1185">Reference proteome</keyword>
<organism evidence="1 2">
    <name type="scientific">Actinokineospora soli</name>
    <dbReference type="NCBI Taxonomy" id="1048753"/>
    <lineage>
        <taxon>Bacteria</taxon>
        <taxon>Bacillati</taxon>
        <taxon>Actinomycetota</taxon>
        <taxon>Actinomycetes</taxon>
        <taxon>Pseudonocardiales</taxon>
        <taxon>Pseudonocardiaceae</taxon>
        <taxon>Actinokineospora</taxon>
    </lineage>
</organism>